<accession>A0A2V3USB9</accession>
<dbReference type="Proteomes" id="UP000248021">
    <property type="component" value="Unassembled WGS sequence"/>
</dbReference>
<feature type="active site" evidence="1">
    <location>
        <position position="37"/>
    </location>
</feature>
<dbReference type="RefSeq" id="WP_110373724.1">
    <property type="nucleotide sequence ID" value="NZ_JAHBRY010000002.1"/>
</dbReference>
<keyword evidence="6" id="KW-1185">Reference proteome</keyword>
<dbReference type="AlphaFoldDB" id="A0A2V3USB9"/>
<evidence type="ECO:0000259" key="4">
    <source>
        <dbReference type="Pfam" id="PF22636"/>
    </source>
</evidence>
<dbReference type="InterPro" id="IPR054485">
    <property type="entry name" value="FlK-like_dom"/>
</dbReference>
<evidence type="ECO:0000313" key="6">
    <source>
        <dbReference type="Proteomes" id="UP000248021"/>
    </source>
</evidence>
<dbReference type="PANTHER" id="PTHR36934">
    <property type="entry name" value="BLR0278 PROTEIN"/>
    <property type="match status" value="1"/>
</dbReference>
<proteinExistence type="predicted"/>
<name>A0A2V3USB9_9HYPH</name>
<evidence type="ECO:0000256" key="1">
    <source>
        <dbReference type="PIRSR" id="PIRSR014972-1"/>
    </source>
</evidence>
<protein>
    <submittedName>
        <fullName evidence="5">Thioesterase superfamily protein</fullName>
    </submittedName>
</protein>
<dbReference type="CDD" id="cd03440">
    <property type="entry name" value="hot_dog"/>
    <property type="match status" value="1"/>
</dbReference>
<feature type="active site" evidence="1">
    <location>
        <position position="63"/>
    </location>
</feature>
<evidence type="ECO:0000313" key="5">
    <source>
        <dbReference type="EMBL" id="PXW63599.1"/>
    </source>
</evidence>
<evidence type="ECO:0000256" key="2">
    <source>
        <dbReference type="PIRSR" id="PIRSR014972-2"/>
    </source>
</evidence>
<comment type="caution">
    <text evidence="5">The sequence shown here is derived from an EMBL/GenBank/DDBJ whole genome shotgun (WGS) entry which is preliminary data.</text>
</comment>
<feature type="binding site" evidence="2">
    <location>
        <position position="56"/>
    </location>
    <ligand>
        <name>substrate</name>
    </ligand>
</feature>
<dbReference type="Gene3D" id="3.10.129.10">
    <property type="entry name" value="Hotdog Thioesterase"/>
    <property type="match status" value="1"/>
</dbReference>
<reference evidence="5 6" key="1">
    <citation type="submission" date="2018-05" db="EMBL/GenBank/DDBJ databases">
        <title>Genomic Encyclopedia of Type Strains, Phase IV (KMG-IV): sequencing the most valuable type-strain genomes for metagenomic binning, comparative biology and taxonomic classification.</title>
        <authorList>
            <person name="Goeker M."/>
        </authorList>
    </citation>
    <scope>NUCLEOTIDE SEQUENCE [LARGE SCALE GENOMIC DNA]</scope>
    <source>
        <strain evidence="5 6">DSM 6462</strain>
    </source>
</reference>
<dbReference type="PANTHER" id="PTHR36934:SF1">
    <property type="entry name" value="THIOESTERASE DOMAIN-CONTAINING PROTEIN"/>
    <property type="match status" value="1"/>
</dbReference>
<feature type="region of interest" description="Disordered" evidence="3">
    <location>
        <begin position="1"/>
        <end position="22"/>
    </location>
</feature>
<feature type="binding site" evidence="2">
    <location>
        <position position="107"/>
    </location>
    <ligand>
        <name>substrate</name>
    </ligand>
</feature>
<feature type="binding site" evidence="2">
    <location>
        <position position="56"/>
    </location>
    <ligand>
        <name>CoA</name>
        <dbReference type="ChEBI" id="CHEBI:57287"/>
    </ligand>
</feature>
<gene>
    <name evidence="5" type="ORF">C7450_102517</name>
</gene>
<dbReference type="InterPro" id="IPR029069">
    <property type="entry name" value="HotDog_dom_sf"/>
</dbReference>
<dbReference type="Pfam" id="PF22636">
    <property type="entry name" value="FlK"/>
    <property type="match status" value="1"/>
</dbReference>
<organism evidence="5 6">
    <name type="scientific">Chelatococcus asaccharovorans</name>
    <dbReference type="NCBI Taxonomy" id="28210"/>
    <lineage>
        <taxon>Bacteria</taxon>
        <taxon>Pseudomonadati</taxon>
        <taxon>Pseudomonadota</taxon>
        <taxon>Alphaproteobacteria</taxon>
        <taxon>Hyphomicrobiales</taxon>
        <taxon>Chelatococcaceae</taxon>
        <taxon>Chelatococcus</taxon>
    </lineage>
</organism>
<feature type="active site" evidence="1">
    <location>
        <position position="29"/>
    </location>
</feature>
<dbReference type="PIRSF" id="PIRSF014972">
    <property type="entry name" value="FlK"/>
    <property type="match status" value="1"/>
</dbReference>
<dbReference type="InterPro" id="IPR025540">
    <property type="entry name" value="FlK"/>
</dbReference>
<dbReference type="OrthoDB" id="6902891at2"/>
<sequence>MSEHKSTFVVTPEMSAEQHGNPGFPVLATPALLGLFEKAAIAAMADRLAAGEGSVGTGASLQHLAATPLGERVTIIARITGVEGKRVSFALDAHDEHEKIGTCSHDRFIVDIARFGDRLAKKTANKASDSPAQS</sequence>
<dbReference type="SUPFAM" id="SSF54637">
    <property type="entry name" value="Thioesterase/thiol ester dehydrase-isomerase"/>
    <property type="match status" value="1"/>
</dbReference>
<feature type="domain" description="Fluoroacetyl-CoA-specific thioesterase-like" evidence="4">
    <location>
        <begin position="10"/>
        <end position="111"/>
    </location>
</feature>
<dbReference type="EMBL" id="QJJK01000002">
    <property type="protein sequence ID" value="PXW63599.1"/>
    <property type="molecule type" value="Genomic_DNA"/>
</dbReference>
<evidence type="ECO:0000256" key="3">
    <source>
        <dbReference type="SAM" id="MobiDB-lite"/>
    </source>
</evidence>